<gene>
    <name evidence="1" type="ORF">SNOG_11826</name>
</gene>
<dbReference type="VEuPathDB" id="FungiDB:JI435_118260"/>
<dbReference type="STRING" id="321614.Q0U8T8"/>
<dbReference type="GeneID" id="5978971"/>
<accession>Q0U8T8</accession>
<evidence type="ECO:0000313" key="1">
    <source>
        <dbReference type="EMBL" id="EAT80870.1"/>
    </source>
</evidence>
<dbReference type="Proteomes" id="UP000001055">
    <property type="component" value="Unassembled WGS sequence"/>
</dbReference>
<proteinExistence type="predicted"/>
<name>Q0U8T8_PHANO</name>
<organism evidence="1 2">
    <name type="scientific">Phaeosphaeria nodorum (strain SN15 / ATCC MYA-4574 / FGSC 10173)</name>
    <name type="common">Glume blotch fungus</name>
    <name type="synonym">Parastagonospora nodorum</name>
    <dbReference type="NCBI Taxonomy" id="321614"/>
    <lineage>
        <taxon>Eukaryota</taxon>
        <taxon>Fungi</taxon>
        <taxon>Dikarya</taxon>
        <taxon>Ascomycota</taxon>
        <taxon>Pezizomycotina</taxon>
        <taxon>Dothideomycetes</taxon>
        <taxon>Pleosporomycetidae</taxon>
        <taxon>Pleosporales</taxon>
        <taxon>Pleosporineae</taxon>
        <taxon>Phaeosphaeriaceae</taxon>
        <taxon>Parastagonospora</taxon>
    </lineage>
</organism>
<protein>
    <recommendedName>
        <fullName evidence="3">SnoaL-like domain-containing protein</fullName>
    </recommendedName>
</protein>
<dbReference type="OMA" id="KMRFYQV"/>
<evidence type="ECO:0008006" key="3">
    <source>
        <dbReference type="Google" id="ProtNLM"/>
    </source>
</evidence>
<dbReference type="SUPFAM" id="SSF54427">
    <property type="entry name" value="NTF2-like"/>
    <property type="match status" value="1"/>
</dbReference>
<dbReference type="EMBL" id="CH445344">
    <property type="protein sequence ID" value="EAT80870.1"/>
    <property type="molecule type" value="Genomic_DNA"/>
</dbReference>
<evidence type="ECO:0000313" key="2">
    <source>
        <dbReference type="Proteomes" id="UP000001055"/>
    </source>
</evidence>
<dbReference type="RefSeq" id="XP_001802063.1">
    <property type="nucleotide sequence ID" value="XM_001802011.1"/>
</dbReference>
<dbReference type="InParanoid" id="Q0U8T8"/>
<reference evidence="2" key="1">
    <citation type="journal article" date="2007" name="Plant Cell">
        <title>Dothideomycete-plant interactions illuminated by genome sequencing and EST analysis of the wheat pathogen Stagonospora nodorum.</title>
        <authorList>
            <person name="Hane J.K."/>
            <person name="Lowe R.G."/>
            <person name="Solomon P.S."/>
            <person name="Tan K.C."/>
            <person name="Schoch C.L."/>
            <person name="Spatafora J.W."/>
            <person name="Crous P.W."/>
            <person name="Kodira C."/>
            <person name="Birren B.W."/>
            <person name="Galagan J.E."/>
            <person name="Torriani S.F."/>
            <person name="McDonald B.A."/>
            <person name="Oliver R.P."/>
        </authorList>
    </citation>
    <scope>NUCLEOTIDE SEQUENCE [LARGE SCALE GENOMIC DNA]</scope>
    <source>
        <strain evidence="2">SN15 / ATCC MYA-4574 / FGSC 10173</strain>
    </source>
</reference>
<dbReference type="eggNOG" id="ENOG502S7KH">
    <property type="taxonomic scope" value="Eukaryota"/>
</dbReference>
<dbReference type="InterPro" id="IPR032710">
    <property type="entry name" value="NTF2-like_dom_sf"/>
</dbReference>
<dbReference type="HOGENOM" id="CLU_107714_2_0_1"/>
<dbReference type="KEGG" id="pno:SNOG_11826"/>
<dbReference type="AlphaFoldDB" id="Q0U8T8"/>
<dbReference type="PANTHER" id="PTHR39401:SF1">
    <property type="entry name" value="SNOAL-LIKE DOMAIN-CONTAINING PROTEIN"/>
    <property type="match status" value="1"/>
</dbReference>
<sequence length="132" mass="15297">MSQYHFETPKLDLDPNFKTFFQDFYATSDTPDAHEHYAKYFTDDATLIMAKILALRKSMWEKVSSRSHNPIKIFPFGSYSDEVMLYGTVKYGLKDGGEKEVDWAARAKLVNEDGKIRMSFYQVYLDTAPQAK</sequence>
<dbReference type="PANTHER" id="PTHR39401">
    <property type="entry name" value="SNOAL-LIKE DOMAIN-CONTAINING PROTEIN"/>
    <property type="match status" value="1"/>
</dbReference>